<name>A0A392MHS0_9FABA</name>
<protein>
    <recommendedName>
        <fullName evidence="3">Endonuclease/exonuclease/phosphatase family protein</fullName>
    </recommendedName>
</protein>
<gene>
    <name evidence="1" type="ORF">A2U01_0007447</name>
</gene>
<dbReference type="EMBL" id="LXQA010010576">
    <property type="protein sequence ID" value="MCH86589.1"/>
    <property type="molecule type" value="Genomic_DNA"/>
</dbReference>
<dbReference type="PANTHER" id="PTHR33710:SF64">
    <property type="entry name" value="ENDONUCLEASE_EXONUCLEASE_PHOSPHATASE DOMAIN-CONTAINING PROTEIN"/>
    <property type="match status" value="1"/>
</dbReference>
<dbReference type="Proteomes" id="UP000265520">
    <property type="component" value="Unassembled WGS sequence"/>
</dbReference>
<evidence type="ECO:0000313" key="2">
    <source>
        <dbReference type="Proteomes" id="UP000265520"/>
    </source>
</evidence>
<accession>A0A392MHS0</accession>
<dbReference type="PANTHER" id="PTHR33710">
    <property type="entry name" value="BNAC02G09200D PROTEIN"/>
    <property type="match status" value="1"/>
</dbReference>
<feature type="non-terminal residue" evidence="1">
    <location>
        <position position="1"/>
    </location>
</feature>
<keyword evidence="2" id="KW-1185">Reference proteome</keyword>
<evidence type="ECO:0000313" key="1">
    <source>
        <dbReference type="EMBL" id="MCH86589.1"/>
    </source>
</evidence>
<comment type="caution">
    <text evidence="1">The sequence shown here is derived from an EMBL/GenBank/DDBJ whole genome shotgun (WGS) entry which is preliminary data.</text>
</comment>
<dbReference type="SUPFAM" id="SSF56219">
    <property type="entry name" value="DNase I-like"/>
    <property type="match status" value="1"/>
</dbReference>
<dbReference type="Gene3D" id="3.60.10.10">
    <property type="entry name" value="Endonuclease/exonuclease/phosphatase"/>
    <property type="match status" value="1"/>
</dbReference>
<reference evidence="1 2" key="1">
    <citation type="journal article" date="2018" name="Front. Plant Sci.">
        <title>Red Clover (Trifolium pratense) and Zigzag Clover (T. medium) - A Picture of Genomic Similarities and Differences.</title>
        <authorList>
            <person name="Dluhosova J."/>
            <person name="Istvanek J."/>
            <person name="Nedelnik J."/>
            <person name="Repkova J."/>
        </authorList>
    </citation>
    <scope>NUCLEOTIDE SEQUENCE [LARGE SCALE GENOMIC DNA]</scope>
    <source>
        <strain evidence="2">cv. 10/8</strain>
        <tissue evidence="1">Leaf</tissue>
    </source>
</reference>
<evidence type="ECO:0008006" key="3">
    <source>
        <dbReference type="Google" id="ProtNLM"/>
    </source>
</evidence>
<organism evidence="1 2">
    <name type="scientific">Trifolium medium</name>
    <dbReference type="NCBI Taxonomy" id="97028"/>
    <lineage>
        <taxon>Eukaryota</taxon>
        <taxon>Viridiplantae</taxon>
        <taxon>Streptophyta</taxon>
        <taxon>Embryophyta</taxon>
        <taxon>Tracheophyta</taxon>
        <taxon>Spermatophyta</taxon>
        <taxon>Magnoliopsida</taxon>
        <taxon>eudicotyledons</taxon>
        <taxon>Gunneridae</taxon>
        <taxon>Pentapetalae</taxon>
        <taxon>rosids</taxon>
        <taxon>fabids</taxon>
        <taxon>Fabales</taxon>
        <taxon>Fabaceae</taxon>
        <taxon>Papilionoideae</taxon>
        <taxon>50 kb inversion clade</taxon>
        <taxon>NPAAA clade</taxon>
        <taxon>Hologalegina</taxon>
        <taxon>IRL clade</taxon>
        <taxon>Trifolieae</taxon>
        <taxon>Trifolium</taxon>
    </lineage>
</organism>
<dbReference type="AlphaFoldDB" id="A0A392MHS0"/>
<dbReference type="InterPro" id="IPR036691">
    <property type="entry name" value="Endo/exonu/phosph_ase_sf"/>
</dbReference>
<proteinExistence type="predicted"/>
<sequence length="119" mass="13609">VNVYSKCDLASKRRLWDILQMSKGGFGGGAWCIVSDFNAVLHREERRGVNNATFQSSPSELVDFQAFVHNMDLIDLPVLGRKFTWFHPNEITMSRIDRALVSEEWISSWGEQYLITALS</sequence>